<reference evidence="1" key="1">
    <citation type="journal article" date="2023" name="G3 (Bethesda)">
        <title>Whole genome assemblies of Zophobas morio and Tenebrio molitor.</title>
        <authorList>
            <person name="Kaur S."/>
            <person name="Stinson S.A."/>
            <person name="diCenzo G.C."/>
        </authorList>
    </citation>
    <scope>NUCLEOTIDE SEQUENCE</scope>
    <source>
        <strain evidence="1">QUZm001</strain>
    </source>
</reference>
<dbReference type="Proteomes" id="UP001168821">
    <property type="component" value="Unassembled WGS sequence"/>
</dbReference>
<comment type="caution">
    <text evidence="1">The sequence shown here is derived from an EMBL/GenBank/DDBJ whole genome shotgun (WGS) entry which is preliminary data.</text>
</comment>
<name>A0AA38HJP1_9CUCU</name>
<evidence type="ECO:0000313" key="2">
    <source>
        <dbReference type="Proteomes" id="UP001168821"/>
    </source>
</evidence>
<keyword evidence="2" id="KW-1185">Reference proteome</keyword>
<evidence type="ECO:0000313" key="1">
    <source>
        <dbReference type="EMBL" id="KAJ3639018.1"/>
    </source>
</evidence>
<dbReference type="AlphaFoldDB" id="A0AA38HJP1"/>
<gene>
    <name evidence="1" type="ORF">Zmor_024817</name>
</gene>
<dbReference type="EMBL" id="JALNTZ010000074">
    <property type="protein sequence ID" value="KAJ3639018.1"/>
    <property type="molecule type" value="Genomic_DNA"/>
</dbReference>
<accession>A0AA38HJP1</accession>
<proteinExistence type="predicted"/>
<protein>
    <submittedName>
        <fullName evidence="1">Uncharacterized protein</fullName>
    </submittedName>
</protein>
<organism evidence="1 2">
    <name type="scientific">Zophobas morio</name>
    <dbReference type="NCBI Taxonomy" id="2755281"/>
    <lineage>
        <taxon>Eukaryota</taxon>
        <taxon>Metazoa</taxon>
        <taxon>Ecdysozoa</taxon>
        <taxon>Arthropoda</taxon>
        <taxon>Hexapoda</taxon>
        <taxon>Insecta</taxon>
        <taxon>Pterygota</taxon>
        <taxon>Neoptera</taxon>
        <taxon>Endopterygota</taxon>
        <taxon>Coleoptera</taxon>
        <taxon>Polyphaga</taxon>
        <taxon>Cucujiformia</taxon>
        <taxon>Tenebrionidae</taxon>
        <taxon>Zophobas</taxon>
    </lineage>
</organism>
<sequence>MTEKQIDQLDKFAETLSQDVLNDAGIELIGEIAYGLAILIFAETVEAVYDKNKKDGIEKIIAVAKEQGPKTREVKDMITTFLSDEEIETFAEDLVESELFQPEYPEILLNKVNELEIDINDFHIYNIVSSGEQLQELYNELDINE</sequence>